<dbReference type="SUPFAM" id="SSF46689">
    <property type="entry name" value="Homeodomain-like"/>
    <property type="match status" value="1"/>
</dbReference>
<feature type="region of interest" description="Disordered" evidence="1">
    <location>
        <begin position="1"/>
        <end position="146"/>
    </location>
</feature>
<evidence type="ECO:0000313" key="3">
    <source>
        <dbReference type="EMBL" id="CDH52218.1"/>
    </source>
</evidence>
<reference evidence="3" key="1">
    <citation type="submission" date="2013-08" db="EMBL/GenBank/DDBJ databases">
        <title>Gene expansion shapes genome architecture in the human pathogen Lichtheimia corymbifera: an evolutionary genomics analysis in the ancient terrestrial Mucorales (Mucoromycotina).</title>
        <authorList>
            <person name="Schwartze V.U."/>
            <person name="Winter S."/>
            <person name="Shelest E."/>
            <person name="Marcet-Houben M."/>
            <person name="Horn F."/>
            <person name="Wehner S."/>
            <person name="Hoffmann K."/>
            <person name="Riege K."/>
            <person name="Sammeth M."/>
            <person name="Nowrousian M."/>
            <person name="Valiante V."/>
            <person name="Linde J."/>
            <person name="Jacobsen I.D."/>
            <person name="Marz M."/>
            <person name="Brakhage A.A."/>
            <person name="Gabaldon T."/>
            <person name="Bocker S."/>
            <person name="Voigt K."/>
        </authorList>
    </citation>
    <scope>NUCLEOTIDE SEQUENCE [LARGE SCALE GENOMIC DNA]</scope>
    <source>
        <strain evidence="3">FSU 9682</strain>
    </source>
</reference>
<dbReference type="SMART" id="SM00717">
    <property type="entry name" value="SANT"/>
    <property type="match status" value="1"/>
</dbReference>
<dbReference type="Proteomes" id="UP000027586">
    <property type="component" value="Unassembled WGS sequence"/>
</dbReference>
<dbReference type="InterPro" id="IPR001005">
    <property type="entry name" value="SANT/Myb"/>
</dbReference>
<comment type="caution">
    <text evidence="3">The sequence shown here is derived from an EMBL/GenBank/DDBJ whole genome shotgun (WGS) entry which is preliminary data.</text>
</comment>
<feature type="domain" description="Myb-like" evidence="2">
    <location>
        <begin position="204"/>
        <end position="246"/>
    </location>
</feature>
<dbReference type="Pfam" id="PF15963">
    <property type="entry name" value="Myb_DNA-bind_7"/>
    <property type="match status" value="1"/>
</dbReference>
<dbReference type="InterPro" id="IPR039467">
    <property type="entry name" value="TFIIIB_B''_Myb"/>
</dbReference>
<proteinExistence type="predicted"/>
<name>A0A068RPV7_9FUNG</name>
<evidence type="ECO:0000313" key="4">
    <source>
        <dbReference type="Proteomes" id="UP000027586"/>
    </source>
</evidence>
<dbReference type="AlphaFoldDB" id="A0A068RPV7"/>
<evidence type="ECO:0000256" key="1">
    <source>
        <dbReference type="SAM" id="MobiDB-lite"/>
    </source>
</evidence>
<dbReference type="CDD" id="cd00167">
    <property type="entry name" value="SANT"/>
    <property type="match status" value="1"/>
</dbReference>
<evidence type="ECO:0000259" key="2">
    <source>
        <dbReference type="PROSITE" id="PS50090"/>
    </source>
</evidence>
<dbReference type="EMBL" id="CBTN010000012">
    <property type="protein sequence ID" value="CDH52218.1"/>
    <property type="molecule type" value="Genomic_DNA"/>
</dbReference>
<dbReference type="Gene3D" id="1.10.10.60">
    <property type="entry name" value="Homeodomain-like"/>
    <property type="match status" value="1"/>
</dbReference>
<dbReference type="VEuPathDB" id="FungiDB:LCOR_03722.1"/>
<organism evidence="3 4">
    <name type="scientific">Lichtheimia corymbifera JMRC:FSU:9682</name>
    <dbReference type="NCBI Taxonomy" id="1263082"/>
    <lineage>
        <taxon>Eukaryota</taxon>
        <taxon>Fungi</taxon>
        <taxon>Fungi incertae sedis</taxon>
        <taxon>Mucoromycota</taxon>
        <taxon>Mucoromycotina</taxon>
        <taxon>Mucoromycetes</taxon>
        <taxon>Mucorales</taxon>
        <taxon>Lichtheimiaceae</taxon>
        <taxon>Lichtheimia</taxon>
    </lineage>
</organism>
<gene>
    <name evidence="3" type="ORF">LCOR_03722.1</name>
</gene>
<dbReference type="OrthoDB" id="272624at2759"/>
<feature type="compositionally biased region" description="Basic and acidic residues" evidence="1">
    <location>
        <begin position="115"/>
        <end position="141"/>
    </location>
</feature>
<dbReference type="PROSITE" id="PS50090">
    <property type="entry name" value="MYB_LIKE"/>
    <property type="match status" value="1"/>
</dbReference>
<accession>A0A068RPV7</accession>
<sequence length="259" mass="29536">MSDLSPAINKNKRRFKPTTSVTKRQKKTDPQLDRSNPPDIQVTSAQQQLAVDTGNEPSNTLEGDERGDISKEGTTPYAPVQKPPLDPDAVLRIIRAHVEQQSSKRKPPRNGVSKDVLKQQGEIKRRRLEQEKQVKEGKDGPNEQVATPQVTMVNGEIVLDPSSLSYSAPSTPRQEIVEVVHEEKNENLVDKNVKRKRKGIPKQWTQQEEELLYELFKEHGLAFHKISEYIPGRDAKNIQKKYDKECKLNPFKISEAFKR</sequence>
<keyword evidence="4" id="KW-1185">Reference proteome</keyword>
<protein>
    <recommendedName>
        <fullName evidence="2">Myb-like domain-containing protein</fullName>
    </recommendedName>
</protein>
<feature type="compositionally biased region" description="Polar residues" evidence="1">
    <location>
        <begin position="41"/>
        <end position="61"/>
    </location>
</feature>
<dbReference type="InterPro" id="IPR009057">
    <property type="entry name" value="Homeodomain-like_sf"/>
</dbReference>